<dbReference type="PANTHER" id="PTHR35011:SF2">
    <property type="entry name" value="2,3-DIKETO-L-GULONATE TRAP TRANSPORTER SMALL PERMEASE PROTEIN YIAM"/>
    <property type="match status" value="1"/>
</dbReference>
<dbReference type="PANTHER" id="PTHR35011">
    <property type="entry name" value="2,3-DIKETO-L-GULONATE TRAP TRANSPORTER SMALL PERMEASE PROTEIN YIAM"/>
    <property type="match status" value="1"/>
</dbReference>
<sequence length="190" mass="22231">MKWLRAINTNLEAWLINFLLANIVFWIFLQVVMRYLFSNSIPWSEEFVRWCFIWFIWIGVSYGFKTRKHISVTALVNILPQTVQRVISLLVNLVVLWCMVKLFIYGWDQIMSPIIARQSSIVLYWPLTETRVSMQWLYASLPAGALLSAFRLAQNLLEDIRDMFATKQQATEQKSEETISTGQMQQQGGN</sequence>
<comment type="caution">
    <text evidence="9">Lacks conserved residue(s) required for the propagation of feature annotation.</text>
</comment>
<evidence type="ECO:0000256" key="1">
    <source>
        <dbReference type="ARBA" id="ARBA00004429"/>
    </source>
</evidence>
<feature type="region of interest" description="Disordered" evidence="10">
    <location>
        <begin position="171"/>
        <end position="190"/>
    </location>
</feature>
<evidence type="ECO:0000256" key="2">
    <source>
        <dbReference type="ARBA" id="ARBA00022448"/>
    </source>
</evidence>
<evidence type="ECO:0000256" key="5">
    <source>
        <dbReference type="ARBA" id="ARBA00022692"/>
    </source>
</evidence>
<dbReference type="RefSeq" id="WP_107300700.1">
    <property type="nucleotide sequence ID" value="NZ_PYMB01000022.1"/>
</dbReference>
<dbReference type="AlphaFoldDB" id="A0A2T3N6P6"/>
<evidence type="ECO:0000256" key="7">
    <source>
        <dbReference type="ARBA" id="ARBA00023136"/>
    </source>
</evidence>
<keyword evidence="5 9" id="KW-0812">Transmembrane</keyword>
<dbReference type="OrthoDB" id="2085311at2"/>
<comment type="similarity">
    <text evidence="8 9">Belongs to the TRAP transporter small permease family.</text>
</comment>
<accession>A0A2T3N6P6</accession>
<dbReference type="Proteomes" id="UP000241346">
    <property type="component" value="Unassembled WGS sequence"/>
</dbReference>
<dbReference type="GO" id="GO:0015740">
    <property type="term" value="P:C4-dicarboxylate transport"/>
    <property type="evidence" value="ECO:0007669"/>
    <property type="project" value="TreeGrafter"/>
</dbReference>
<keyword evidence="4 9" id="KW-0997">Cell inner membrane</keyword>
<evidence type="ECO:0000256" key="6">
    <source>
        <dbReference type="ARBA" id="ARBA00022989"/>
    </source>
</evidence>
<name>A0A2T3N6P6_9GAMM</name>
<reference evidence="12 13" key="1">
    <citation type="submission" date="2018-03" db="EMBL/GenBank/DDBJ databases">
        <title>Whole genome sequencing of Histamine producing bacteria.</title>
        <authorList>
            <person name="Butler K."/>
        </authorList>
    </citation>
    <scope>NUCLEOTIDE SEQUENCE [LARGE SCALE GENOMIC DNA]</scope>
    <source>
        <strain evidence="12 13">DSM 19138</strain>
    </source>
</reference>
<keyword evidence="7 9" id="KW-0472">Membrane</keyword>
<evidence type="ECO:0000256" key="9">
    <source>
        <dbReference type="RuleBase" id="RU369079"/>
    </source>
</evidence>
<dbReference type="GO" id="GO:0022857">
    <property type="term" value="F:transmembrane transporter activity"/>
    <property type="evidence" value="ECO:0007669"/>
    <property type="project" value="UniProtKB-UniRule"/>
</dbReference>
<keyword evidence="6 9" id="KW-1133">Transmembrane helix</keyword>
<feature type="transmembrane region" description="Helical" evidence="9">
    <location>
        <begin position="86"/>
        <end position="107"/>
    </location>
</feature>
<gene>
    <name evidence="12" type="ORF">C9J01_24270</name>
</gene>
<feature type="domain" description="Tripartite ATP-independent periplasmic transporters DctQ component" evidence="11">
    <location>
        <begin position="24"/>
        <end position="161"/>
    </location>
</feature>
<comment type="subcellular location">
    <subcellularLocation>
        <location evidence="1 9">Cell inner membrane</location>
        <topology evidence="1 9">Multi-pass membrane protein</topology>
    </subcellularLocation>
</comment>
<dbReference type="InterPro" id="IPR055348">
    <property type="entry name" value="DctQ"/>
</dbReference>
<keyword evidence="2 9" id="KW-0813">Transport</keyword>
<dbReference type="EMBL" id="PYMB01000022">
    <property type="protein sequence ID" value="PSW08289.1"/>
    <property type="molecule type" value="Genomic_DNA"/>
</dbReference>
<protein>
    <recommendedName>
        <fullName evidence="9">TRAP transporter small permease protein</fullName>
    </recommendedName>
</protein>
<feature type="transmembrane region" description="Helical" evidence="9">
    <location>
        <begin position="12"/>
        <end position="35"/>
    </location>
</feature>
<organism evidence="12 13">
    <name type="scientific">Photobacterium rosenbergii</name>
    <dbReference type="NCBI Taxonomy" id="294936"/>
    <lineage>
        <taxon>Bacteria</taxon>
        <taxon>Pseudomonadati</taxon>
        <taxon>Pseudomonadota</taxon>
        <taxon>Gammaproteobacteria</taxon>
        <taxon>Vibrionales</taxon>
        <taxon>Vibrionaceae</taxon>
        <taxon>Photobacterium</taxon>
    </lineage>
</organism>
<dbReference type="InterPro" id="IPR007387">
    <property type="entry name" value="TRAP_DctQ"/>
</dbReference>
<evidence type="ECO:0000259" key="11">
    <source>
        <dbReference type="Pfam" id="PF04290"/>
    </source>
</evidence>
<comment type="subunit">
    <text evidence="9">The complex comprises the extracytoplasmic solute receptor protein and the two transmembrane proteins.</text>
</comment>
<comment type="caution">
    <text evidence="12">The sequence shown here is derived from an EMBL/GenBank/DDBJ whole genome shotgun (WGS) entry which is preliminary data.</text>
</comment>
<evidence type="ECO:0000256" key="8">
    <source>
        <dbReference type="ARBA" id="ARBA00038436"/>
    </source>
</evidence>
<keyword evidence="3" id="KW-1003">Cell membrane</keyword>
<feature type="transmembrane region" description="Helical" evidence="9">
    <location>
        <begin position="47"/>
        <end position="65"/>
    </location>
</feature>
<proteinExistence type="inferred from homology"/>
<evidence type="ECO:0000256" key="3">
    <source>
        <dbReference type="ARBA" id="ARBA00022475"/>
    </source>
</evidence>
<evidence type="ECO:0000256" key="10">
    <source>
        <dbReference type="SAM" id="MobiDB-lite"/>
    </source>
</evidence>
<evidence type="ECO:0000313" key="13">
    <source>
        <dbReference type="Proteomes" id="UP000241346"/>
    </source>
</evidence>
<dbReference type="GO" id="GO:0005886">
    <property type="term" value="C:plasma membrane"/>
    <property type="evidence" value="ECO:0007669"/>
    <property type="project" value="UniProtKB-SubCell"/>
</dbReference>
<dbReference type="Pfam" id="PF04290">
    <property type="entry name" value="DctQ"/>
    <property type="match status" value="1"/>
</dbReference>
<comment type="function">
    <text evidence="9">Part of the tripartite ATP-independent periplasmic (TRAP) transport system.</text>
</comment>
<evidence type="ECO:0000313" key="12">
    <source>
        <dbReference type="EMBL" id="PSW08289.1"/>
    </source>
</evidence>
<evidence type="ECO:0000256" key="4">
    <source>
        <dbReference type="ARBA" id="ARBA00022519"/>
    </source>
</evidence>